<sequence>MRPGRRRHLIGSGLSRKAVQAQAYWIQGRATGPAMKDDGATLAP</sequence>
<evidence type="ECO:0000313" key="2">
    <source>
        <dbReference type="Proteomes" id="UP001072034"/>
    </source>
</evidence>
<dbReference type="RefSeq" id="WP_268917216.1">
    <property type="nucleotide sequence ID" value="NZ_JAPTMY010000011.1"/>
</dbReference>
<keyword evidence="2" id="KW-1185">Reference proteome</keyword>
<protein>
    <submittedName>
        <fullName evidence="1">Uncharacterized protein</fullName>
    </submittedName>
</protein>
<evidence type="ECO:0000313" key="1">
    <source>
        <dbReference type="EMBL" id="MCZ0857677.1"/>
    </source>
</evidence>
<comment type="caution">
    <text evidence="1">The sequence shown here is derived from an EMBL/GenBank/DDBJ whole genome shotgun (WGS) entry which is preliminary data.</text>
</comment>
<organism evidence="1 2">
    <name type="scientific">Actinomyces israelii</name>
    <dbReference type="NCBI Taxonomy" id="1659"/>
    <lineage>
        <taxon>Bacteria</taxon>
        <taxon>Bacillati</taxon>
        <taxon>Actinomycetota</taxon>
        <taxon>Actinomycetes</taxon>
        <taxon>Actinomycetales</taxon>
        <taxon>Actinomycetaceae</taxon>
        <taxon>Actinomyces</taxon>
    </lineage>
</organism>
<name>A0ABT4I7G5_9ACTO</name>
<accession>A0ABT4I7G5</accession>
<proteinExistence type="predicted"/>
<dbReference type="Proteomes" id="UP001072034">
    <property type="component" value="Unassembled WGS sequence"/>
</dbReference>
<reference evidence="1" key="1">
    <citation type="submission" date="2022-10" db="EMBL/GenBank/DDBJ databases">
        <title>Genome sequence of Actinomyces israelii ATCC 10048.</title>
        <authorList>
            <person name="Watt R.M."/>
            <person name="Tong W.M."/>
        </authorList>
    </citation>
    <scope>NUCLEOTIDE SEQUENCE</scope>
    <source>
        <strain evidence="1">ATCC 10048</strain>
    </source>
</reference>
<dbReference type="EMBL" id="JAPTMY010000011">
    <property type="protein sequence ID" value="MCZ0857677.1"/>
    <property type="molecule type" value="Genomic_DNA"/>
</dbReference>
<gene>
    <name evidence="1" type="ORF">OHJ16_06425</name>
</gene>